<dbReference type="EMBL" id="JAPTYD010000040">
    <property type="protein sequence ID" value="MCZ0963497.1"/>
    <property type="molecule type" value="Genomic_DNA"/>
</dbReference>
<dbReference type="RefSeq" id="WP_268943584.1">
    <property type="nucleotide sequence ID" value="NZ_JAPTYD010000040.1"/>
</dbReference>
<protein>
    <submittedName>
        <fullName evidence="1">Uncharacterized protein</fullName>
    </submittedName>
</protein>
<evidence type="ECO:0000313" key="1">
    <source>
        <dbReference type="EMBL" id="MCZ0963497.1"/>
    </source>
</evidence>
<keyword evidence="2" id="KW-1185">Reference proteome</keyword>
<proteinExistence type="predicted"/>
<dbReference type="Proteomes" id="UP001149822">
    <property type="component" value="Unassembled WGS sequence"/>
</dbReference>
<sequence>MTSWKPVDTFDKDIDAEPWSMFWREVKSESDEFRLFITNPLSQMVGVLPEVEKDWSVKTNILNHEIGFTQNMVCTVAIVDGRSKTVFLSLYKHPLE</sequence>
<name>A0ABT4J8T3_9RHOB</name>
<evidence type="ECO:0000313" key="2">
    <source>
        <dbReference type="Proteomes" id="UP001149822"/>
    </source>
</evidence>
<organism evidence="1 2">
    <name type="scientific">Paracoccus benzoatiresistens</name>
    <dbReference type="NCBI Taxonomy" id="2997341"/>
    <lineage>
        <taxon>Bacteria</taxon>
        <taxon>Pseudomonadati</taxon>
        <taxon>Pseudomonadota</taxon>
        <taxon>Alphaproteobacteria</taxon>
        <taxon>Rhodobacterales</taxon>
        <taxon>Paracoccaceae</taxon>
        <taxon>Paracoccus</taxon>
    </lineage>
</organism>
<comment type="caution">
    <text evidence="1">The sequence shown here is derived from an EMBL/GenBank/DDBJ whole genome shotgun (WGS) entry which is preliminary data.</text>
</comment>
<gene>
    <name evidence="1" type="ORF">OU682_17975</name>
</gene>
<accession>A0ABT4J8T3</accession>
<reference evidence="1" key="1">
    <citation type="submission" date="2022-12" db="EMBL/GenBank/DDBJ databases">
        <title>Paracoccus sp. EF6 isolated from a lake water.</title>
        <authorList>
            <person name="Liu H."/>
        </authorList>
    </citation>
    <scope>NUCLEOTIDE SEQUENCE</scope>
    <source>
        <strain evidence="1">EF6</strain>
    </source>
</reference>